<evidence type="ECO:0000313" key="2">
    <source>
        <dbReference type="EMBL" id="POM57580.1"/>
    </source>
</evidence>
<dbReference type="AlphaFoldDB" id="A0A2P4WWA3"/>
<evidence type="ECO:0000259" key="1">
    <source>
        <dbReference type="Pfam" id="PF00078"/>
    </source>
</evidence>
<evidence type="ECO:0000313" key="3">
    <source>
        <dbReference type="Proteomes" id="UP000237271"/>
    </source>
</evidence>
<dbReference type="Pfam" id="PF00078">
    <property type="entry name" value="RVT_1"/>
    <property type="match status" value="1"/>
</dbReference>
<dbReference type="SUPFAM" id="SSF56672">
    <property type="entry name" value="DNA/RNA polymerases"/>
    <property type="match status" value="1"/>
</dbReference>
<dbReference type="PANTHER" id="PTHR33064:SF37">
    <property type="entry name" value="RIBONUCLEASE H"/>
    <property type="match status" value="1"/>
</dbReference>
<dbReference type="InterPro" id="IPR000477">
    <property type="entry name" value="RT_dom"/>
</dbReference>
<protein>
    <recommendedName>
        <fullName evidence="1">Reverse transcriptase domain-containing protein</fullName>
    </recommendedName>
</protein>
<dbReference type="InterPro" id="IPR043502">
    <property type="entry name" value="DNA/RNA_pol_sf"/>
</dbReference>
<accession>A0A2P4WWA3</accession>
<dbReference type="InterPro" id="IPR043128">
    <property type="entry name" value="Rev_trsase/Diguanyl_cyclase"/>
</dbReference>
<name>A0A2P4WWA3_9STRA</name>
<keyword evidence="3" id="KW-1185">Reference proteome</keyword>
<dbReference type="InterPro" id="IPR051320">
    <property type="entry name" value="Viral_Replic_Matur_Polypro"/>
</dbReference>
<dbReference type="Proteomes" id="UP000237271">
    <property type="component" value="Unassembled WGS sequence"/>
</dbReference>
<comment type="caution">
    <text evidence="2">The sequence shown here is derived from an EMBL/GenBank/DDBJ whole genome shotgun (WGS) entry which is preliminary data.</text>
</comment>
<dbReference type="OrthoDB" id="118603at2759"/>
<proteinExistence type="predicted"/>
<feature type="domain" description="Reverse transcriptase" evidence="1">
    <location>
        <begin position="12"/>
        <end position="138"/>
    </location>
</feature>
<dbReference type="PANTHER" id="PTHR33064">
    <property type="entry name" value="POL PROTEIN"/>
    <property type="match status" value="1"/>
</dbReference>
<gene>
    <name evidence="2" type="ORF">PHPALM_37884</name>
</gene>
<dbReference type="Gene3D" id="3.10.10.10">
    <property type="entry name" value="HIV Type 1 Reverse Transcriptase, subunit A, domain 1"/>
    <property type="match status" value="1"/>
</dbReference>
<sequence length="202" mass="22330">MGVCRCSCPEPRLSTKISTIDYRPVNKVTVPIGGSMPNLAVVSSGVRGTKLFAKFDMTKGFWQLPLDVDSQELMSLNGDTMYAPTRVPQGAVDSAIDFQMQMQDVMTLMIQRNALVLVDDVIVFAHSTREFLQALKKFSLSSVTDCYQELAIPVRGRWCDQLISGDGVHHDPESVDALTALSVPYLVVPVMGYMTFSQTTRE</sequence>
<dbReference type="Gene3D" id="3.30.70.270">
    <property type="match status" value="1"/>
</dbReference>
<organism evidence="2 3">
    <name type="scientific">Phytophthora palmivora</name>
    <dbReference type="NCBI Taxonomy" id="4796"/>
    <lineage>
        <taxon>Eukaryota</taxon>
        <taxon>Sar</taxon>
        <taxon>Stramenopiles</taxon>
        <taxon>Oomycota</taxon>
        <taxon>Peronosporomycetes</taxon>
        <taxon>Peronosporales</taxon>
        <taxon>Peronosporaceae</taxon>
        <taxon>Phytophthora</taxon>
    </lineage>
</organism>
<dbReference type="EMBL" id="NCKW01020633">
    <property type="protein sequence ID" value="POM57580.1"/>
    <property type="molecule type" value="Genomic_DNA"/>
</dbReference>
<reference evidence="2 3" key="1">
    <citation type="journal article" date="2017" name="Genome Biol. Evol.">
        <title>Phytophthora megakarya and P. palmivora, closely related causal agents of cacao black pod rot, underwent increases in genome sizes and gene numbers by different mechanisms.</title>
        <authorList>
            <person name="Ali S.S."/>
            <person name="Shao J."/>
            <person name="Lary D.J."/>
            <person name="Kronmiller B."/>
            <person name="Shen D."/>
            <person name="Strem M.D."/>
            <person name="Amoako-Attah I."/>
            <person name="Akrofi A.Y."/>
            <person name="Begoude B.A."/>
            <person name="Ten Hoopen G.M."/>
            <person name="Coulibaly K."/>
            <person name="Kebe B.I."/>
            <person name="Melnick R.L."/>
            <person name="Guiltinan M.J."/>
            <person name="Tyler B.M."/>
            <person name="Meinhardt L.W."/>
            <person name="Bailey B.A."/>
        </authorList>
    </citation>
    <scope>NUCLEOTIDE SEQUENCE [LARGE SCALE GENOMIC DNA]</scope>
    <source>
        <strain evidence="3">sbr112.9</strain>
    </source>
</reference>